<evidence type="ECO:0000313" key="1">
    <source>
        <dbReference type="EMBL" id="MFD1828720.1"/>
    </source>
</evidence>
<comment type="caution">
    <text evidence="1">The sequence shown here is derived from an EMBL/GenBank/DDBJ whole genome shotgun (WGS) entry which is preliminary data.</text>
</comment>
<accession>A0ABW4PEK2</accession>
<organism evidence="1 2">
    <name type="scientific">Streptomyces desertarenae</name>
    <dbReference type="NCBI Taxonomy" id="2666184"/>
    <lineage>
        <taxon>Bacteria</taxon>
        <taxon>Bacillati</taxon>
        <taxon>Actinomycetota</taxon>
        <taxon>Actinomycetes</taxon>
        <taxon>Kitasatosporales</taxon>
        <taxon>Streptomycetaceae</taxon>
        <taxon>Streptomyces</taxon>
    </lineage>
</organism>
<protein>
    <recommendedName>
        <fullName evidence="3">SMI1/KNR4 family protein</fullName>
    </recommendedName>
</protein>
<sequence length="94" mass="10540">MAGAQLPAGWTLEQIRDVSGDREAEVFSTDRAVTWLGRSGKDERLYPQIILRFHELCLVKPANGEDWYMGSLNEDGSVDCWSAYGSLYEALRGL</sequence>
<dbReference type="RefSeq" id="WP_380896475.1">
    <property type="nucleotide sequence ID" value="NZ_JBHUFU010000001.1"/>
</dbReference>
<gene>
    <name evidence="1" type="ORF">ACFSJS_03440</name>
</gene>
<name>A0ABW4PEK2_9ACTN</name>
<evidence type="ECO:0008006" key="3">
    <source>
        <dbReference type="Google" id="ProtNLM"/>
    </source>
</evidence>
<dbReference type="Proteomes" id="UP001597365">
    <property type="component" value="Unassembled WGS sequence"/>
</dbReference>
<dbReference type="EMBL" id="JBHUFU010000001">
    <property type="protein sequence ID" value="MFD1828720.1"/>
    <property type="molecule type" value="Genomic_DNA"/>
</dbReference>
<evidence type="ECO:0000313" key="2">
    <source>
        <dbReference type="Proteomes" id="UP001597365"/>
    </source>
</evidence>
<keyword evidence="2" id="KW-1185">Reference proteome</keyword>
<proteinExistence type="predicted"/>
<reference evidence="2" key="1">
    <citation type="journal article" date="2019" name="Int. J. Syst. Evol. Microbiol.">
        <title>The Global Catalogue of Microorganisms (GCM) 10K type strain sequencing project: providing services to taxonomists for standard genome sequencing and annotation.</title>
        <authorList>
            <consortium name="The Broad Institute Genomics Platform"/>
            <consortium name="The Broad Institute Genome Sequencing Center for Infectious Disease"/>
            <person name="Wu L."/>
            <person name="Ma J."/>
        </authorList>
    </citation>
    <scope>NUCLEOTIDE SEQUENCE [LARGE SCALE GENOMIC DNA]</scope>
    <source>
        <strain evidence="2">CGMCC 4.7455</strain>
    </source>
</reference>